<name>A0A9P8FF71_AURME</name>
<evidence type="ECO:0000313" key="1">
    <source>
        <dbReference type="EMBL" id="KAG9971494.1"/>
    </source>
</evidence>
<proteinExistence type="predicted"/>
<reference evidence="1" key="2">
    <citation type="submission" date="2021-08" db="EMBL/GenBank/DDBJ databases">
        <authorList>
            <person name="Gostincar C."/>
            <person name="Sun X."/>
            <person name="Song Z."/>
            <person name="Gunde-Cimerman N."/>
        </authorList>
    </citation>
    <scope>NUCLEOTIDE SEQUENCE</scope>
    <source>
        <strain evidence="1">EXF-9298</strain>
    </source>
</reference>
<dbReference type="Proteomes" id="UP000729357">
    <property type="component" value="Unassembled WGS sequence"/>
</dbReference>
<accession>A0A9P8FF71</accession>
<dbReference type="AlphaFoldDB" id="A0A9P8FF71"/>
<feature type="non-terminal residue" evidence="1">
    <location>
        <position position="178"/>
    </location>
</feature>
<comment type="caution">
    <text evidence="1">The sequence shown here is derived from an EMBL/GenBank/DDBJ whole genome shotgun (WGS) entry which is preliminary data.</text>
</comment>
<gene>
    <name evidence="1" type="ORF">KCU98_g13842</name>
</gene>
<evidence type="ECO:0000313" key="2">
    <source>
        <dbReference type="Proteomes" id="UP000729357"/>
    </source>
</evidence>
<organism evidence="1 2">
    <name type="scientific">Aureobasidium melanogenum</name>
    <name type="common">Aureobasidium pullulans var. melanogenum</name>
    <dbReference type="NCBI Taxonomy" id="46634"/>
    <lineage>
        <taxon>Eukaryota</taxon>
        <taxon>Fungi</taxon>
        <taxon>Dikarya</taxon>
        <taxon>Ascomycota</taxon>
        <taxon>Pezizomycotina</taxon>
        <taxon>Dothideomycetes</taxon>
        <taxon>Dothideomycetidae</taxon>
        <taxon>Dothideales</taxon>
        <taxon>Saccotheciaceae</taxon>
        <taxon>Aureobasidium</taxon>
    </lineage>
</organism>
<protein>
    <submittedName>
        <fullName evidence="1">Uncharacterized protein</fullName>
    </submittedName>
</protein>
<dbReference type="EMBL" id="JAHFXS010002619">
    <property type="protein sequence ID" value="KAG9971494.1"/>
    <property type="molecule type" value="Genomic_DNA"/>
</dbReference>
<sequence length="178" mass="20923">MPTRDRKKKSYDVNIILYDTIEENEFGVKYYATELYRNTPAMKLSPDSEWQDVQVEVWNLITWVYRFIDCAEKDDYNFNMSMNYTIHDGDKRHGVSKHSDDRAFFGLLGRDDITNLELRINVAYPFKPTREHLKETKARKALVRSSKDSQDSVENLKVEKSESTVSVKELKTHSCIIQ</sequence>
<reference evidence="1" key="1">
    <citation type="journal article" date="2021" name="J Fungi (Basel)">
        <title>Virulence traits and population genomics of the black yeast Aureobasidium melanogenum.</title>
        <authorList>
            <person name="Cernosa A."/>
            <person name="Sun X."/>
            <person name="Gostincar C."/>
            <person name="Fang C."/>
            <person name="Gunde-Cimerman N."/>
            <person name="Song Z."/>
        </authorList>
    </citation>
    <scope>NUCLEOTIDE SEQUENCE</scope>
    <source>
        <strain evidence="1">EXF-9298</strain>
    </source>
</reference>
<keyword evidence="2" id="KW-1185">Reference proteome</keyword>